<keyword evidence="7" id="KW-0808">Transferase</keyword>
<keyword evidence="13" id="KW-0067">ATP-binding</keyword>
<feature type="domain" description="Disease resistance R13L4/SHOC-2-like LRR" evidence="22">
    <location>
        <begin position="461"/>
        <end position="696"/>
    </location>
</feature>
<evidence type="ECO:0000256" key="7">
    <source>
        <dbReference type="ARBA" id="ARBA00022679"/>
    </source>
</evidence>
<keyword evidence="16" id="KW-0675">Receptor</keyword>
<evidence type="ECO:0000256" key="14">
    <source>
        <dbReference type="ARBA" id="ARBA00022989"/>
    </source>
</evidence>
<evidence type="ECO:0000256" key="12">
    <source>
        <dbReference type="ARBA" id="ARBA00022777"/>
    </source>
</evidence>
<evidence type="ECO:0000256" key="2">
    <source>
        <dbReference type="ARBA" id="ARBA00009592"/>
    </source>
</evidence>
<dbReference type="PANTHER" id="PTHR48053">
    <property type="entry name" value="LEUCINE RICH REPEAT FAMILY PROTEIN, EXPRESSED"/>
    <property type="match status" value="1"/>
</dbReference>
<comment type="caution">
    <text evidence="23">The sequence shown here is derived from an EMBL/GenBank/DDBJ whole genome shotgun (WGS) entry which is preliminary data.</text>
</comment>
<comment type="subcellular location">
    <subcellularLocation>
        <location evidence="1">Cell membrane</location>
        <topology evidence="1">Single-pass type I membrane protein</topology>
    </subcellularLocation>
</comment>
<keyword evidence="15" id="KW-0472">Membrane</keyword>
<dbReference type="GO" id="GO:0005524">
    <property type="term" value="F:ATP binding"/>
    <property type="evidence" value="ECO:0007669"/>
    <property type="project" value="UniProtKB-KW"/>
</dbReference>
<dbReference type="InterPro" id="IPR055414">
    <property type="entry name" value="LRR_R13L4/SHOC2-like"/>
</dbReference>
<dbReference type="AlphaFoldDB" id="A0AAP0F2W9"/>
<dbReference type="Pfam" id="PF23598">
    <property type="entry name" value="LRR_14"/>
    <property type="match status" value="1"/>
</dbReference>
<gene>
    <name evidence="23" type="ORF">Sjap_020174</name>
</gene>
<dbReference type="InterPro" id="IPR013210">
    <property type="entry name" value="LRR_N_plant-typ"/>
</dbReference>
<dbReference type="EMBL" id="JBBNAE010000008">
    <property type="protein sequence ID" value="KAK9102920.1"/>
    <property type="molecule type" value="Genomic_DNA"/>
</dbReference>
<dbReference type="FunFam" id="3.80.10.10:FF:000111">
    <property type="entry name" value="LRR receptor-like serine/threonine-protein kinase ERECTA"/>
    <property type="match status" value="1"/>
</dbReference>
<evidence type="ECO:0000256" key="18">
    <source>
        <dbReference type="ARBA" id="ARBA00047899"/>
    </source>
</evidence>
<feature type="signal peptide" evidence="20">
    <location>
        <begin position="1"/>
        <end position="20"/>
    </location>
</feature>
<proteinExistence type="inferred from homology"/>
<dbReference type="Pfam" id="PF00560">
    <property type="entry name" value="LRR_1"/>
    <property type="match status" value="13"/>
</dbReference>
<dbReference type="SUPFAM" id="SSF52058">
    <property type="entry name" value="L domain-like"/>
    <property type="match status" value="3"/>
</dbReference>
<dbReference type="InterPro" id="IPR003591">
    <property type="entry name" value="Leu-rich_rpt_typical-subtyp"/>
</dbReference>
<keyword evidence="4" id="KW-1003">Cell membrane</keyword>
<evidence type="ECO:0000256" key="19">
    <source>
        <dbReference type="ARBA" id="ARBA00048679"/>
    </source>
</evidence>
<evidence type="ECO:0000256" key="8">
    <source>
        <dbReference type="ARBA" id="ARBA00022692"/>
    </source>
</evidence>
<evidence type="ECO:0000256" key="3">
    <source>
        <dbReference type="ARBA" id="ARBA00012513"/>
    </source>
</evidence>
<dbReference type="FunFam" id="3.80.10.10:FF:000470">
    <property type="entry name" value="LRR receptor-like serine/threonine-protein kinase RPK2"/>
    <property type="match status" value="1"/>
</dbReference>
<keyword evidence="8" id="KW-0812">Transmembrane</keyword>
<accession>A0AAP0F2W9</accession>
<keyword evidence="9 20" id="KW-0732">Signal</keyword>
<evidence type="ECO:0000313" key="23">
    <source>
        <dbReference type="EMBL" id="KAK9102920.1"/>
    </source>
</evidence>
<evidence type="ECO:0000256" key="13">
    <source>
        <dbReference type="ARBA" id="ARBA00022840"/>
    </source>
</evidence>
<feature type="domain" description="Leucine-rich repeat-containing N-terminal plant-type" evidence="21">
    <location>
        <begin position="29"/>
        <end position="68"/>
    </location>
</feature>
<evidence type="ECO:0000259" key="22">
    <source>
        <dbReference type="Pfam" id="PF23598"/>
    </source>
</evidence>
<evidence type="ECO:0000256" key="17">
    <source>
        <dbReference type="ARBA" id="ARBA00023180"/>
    </source>
</evidence>
<dbReference type="PRINTS" id="PR00019">
    <property type="entry name" value="LEURICHRPT"/>
</dbReference>
<dbReference type="EC" id="2.7.11.1" evidence="3"/>
<dbReference type="InterPro" id="IPR032675">
    <property type="entry name" value="LRR_dom_sf"/>
</dbReference>
<protein>
    <recommendedName>
        <fullName evidence="3">non-specific serine/threonine protein kinase</fullName>
        <ecNumber evidence="3">2.7.11.1</ecNumber>
    </recommendedName>
</protein>
<dbReference type="GO" id="GO:0051606">
    <property type="term" value="P:detection of stimulus"/>
    <property type="evidence" value="ECO:0007669"/>
    <property type="project" value="UniProtKB-ARBA"/>
</dbReference>
<comment type="similarity">
    <text evidence="2">Belongs to the RLP family.</text>
</comment>
<evidence type="ECO:0000256" key="4">
    <source>
        <dbReference type="ARBA" id="ARBA00022475"/>
    </source>
</evidence>
<evidence type="ECO:0000259" key="21">
    <source>
        <dbReference type="Pfam" id="PF08263"/>
    </source>
</evidence>
<comment type="catalytic activity">
    <reaction evidence="18">
        <text>L-threonyl-[protein] + ATP = O-phospho-L-threonyl-[protein] + ADP + H(+)</text>
        <dbReference type="Rhea" id="RHEA:46608"/>
        <dbReference type="Rhea" id="RHEA-COMP:11060"/>
        <dbReference type="Rhea" id="RHEA-COMP:11605"/>
        <dbReference type="ChEBI" id="CHEBI:15378"/>
        <dbReference type="ChEBI" id="CHEBI:30013"/>
        <dbReference type="ChEBI" id="CHEBI:30616"/>
        <dbReference type="ChEBI" id="CHEBI:61977"/>
        <dbReference type="ChEBI" id="CHEBI:456216"/>
        <dbReference type="EC" id="2.7.11.1"/>
    </reaction>
</comment>
<keyword evidence="24" id="KW-1185">Reference proteome</keyword>
<dbReference type="PANTHER" id="PTHR48053:SF168">
    <property type="entry name" value="LRR RECEPTOR-LIKE KINASE FAMILY PROTEIN"/>
    <property type="match status" value="1"/>
</dbReference>
<evidence type="ECO:0000256" key="1">
    <source>
        <dbReference type="ARBA" id="ARBA00004251"/>
    </source>
</evidence>
<sequence>MLQEALLMLFLSLSCICSSASYHADVTQKEAEALLQWRASLVSHSLPSWLISNHSSSNPCEWVGVRCDTFGRVGEINLANFNLSGTLHQFNFLIFTNLTSLNLNSNDLFGPIPYHIGSLSKLTTLDLSHNNFTGNIPKEIGEFRELQVLHLYNNSLSGAIPHQLISNLQEVWDLDLSFNRLENPDPLMHYNNGSMASLTHLLLHHNSLGLEFPTFIFQCHKLIILDFSYNNIAGSIPLWLSPNAFNQLESLNLSTNQFEGPIPQVILRHSKLRELALSENKLNGSIPEEKSLLSNLESLVFLNLFENQISGFIPPSIGRLRNLKGLRLYQNHLSGSFPPEIGNLSNLVHLDLSENQISGFIPSSIGRLRNLKEFWLYQNHLSGSLPPEIGNLSNLVDLDLSENKISGFIPPSIGRLRNLKELWLYQNHLSGSLPPEIGNLSNLVDLELSANQISGFIPPSIGCLRNLEELWLYQNQLSGSLPLEIGNLSKLEALNLLNNAISGSLPVEIGCLSNLVVLRILNNHLSGPLPYTIGNASRLEYIQLRNNQLMGTLTVEVGKLSNLVELDLSNNHFSGSVPDGLSSINTLKMLKLHGNNFHAMPHSFHNASNLVTIMIHENQIQGTIPRSLTNCKNLEILDLGINMMSDAFPCWLGSLPMLRVLSLRSNKFHGPLKCSKTKHGFPSLHFLDLSSNEFSGYLCKEFFEAWKSMRVAISSNESHLWNNVTFHQGYVNLYSDFYESVTVPIINKGQYVLLNKSLEMFKFLDLSNNHLQGEIPEEIGELKALVALNLSRNAFIGKIPSSIWNLSELEAMDLSQNNLSGEIPNQLTGLTFLAILNLSSNQLTGVIPHGNQFNTFSPDSYEGNPGLCGFPLSKQCKNVDSNLVPLPTLDEEDVESSTIRFDWKFMLMGYGSGVILTLARAVRGFGDHVSCHVPLSLLPPCANELYIGSCKSLVTEYGDFWQSWGAMGEIGSESYAESLWVAQAADGA</sequence>
<dbReference type="SMART" id="SM00369">
    <property type="entry name" value="LRR_TYP"/>
    <property type="match status" value="15"/>
</dbReference>
<dbReference type="Pfam" id="PF08263">
    <property type="entry name" value="LRRNT_2"/>
    <property type="match status" value="1"/>
</dbReference>
<dbReference type="GO" id="GO:0099402">
    <property type="term" value="P:plant organ development"/>
    <property type="evidence" value="ECO:0007669"/>
    <property type="project" value="UniProtKB-ARBA"/>
</dbReference>
<keyword evidence="6" id="KW-0433">Leucine-rich repeat</keyword>
<evidence type="ECO:0000256" key="16">
    <source>
        <dbReference type="ARBA" id="ARBA00023170"/>
    </source>
</evidence>
<dbReference type="GO" id="GO:0004674">
    <property type="term" value="F:protein serine/threonine kinase activity"/>
    <property type="evidence" value="ECO:0007669"/>
    <property type="project" value="UniProtKB-KW"/>
</dbReference>
<dbReference type="SMART" id="SM00365">
    <property type="entry name" value="LRR_SD22"/>
    <property type="match status" value="8"/>
</dbReference>
<keyword evidence="11" id="KW-0547">Nucleotide-binding</keyword>
<keyword evidence="10" id="KW-0677">Repeat</keyword>
<evidence type="ECO:0000256" key="11">
    <source>
        <dbReference type="ARBA" id="ARBA00022741"/>
    </source>
</evidence>
<dbReference type="Gene3D" id="3.80.10.10">
    <property type="entry name" value="Ribonuclease Inhibitor"/>
    <property type="match status" value="6"/>
</dbReference>
<dbReference type="FunFam" id="3.80.10.10:FF:000400">
    <property type="entry name" value="Nuclear pore complex protein NUP107"/>
    <property type="match status" value="1"/>
</dbReference>
<dbReference type="InterPro" id="IPR051716">
    <property type="entry name" value="Plant_RL_S/T_kinase"/>
</dbReference>
<evidence type="ECO:0000256" key="5">
    <source>
        <dbReference type="ARBA" id="ARBA00022527"/>
    </source>
</evidence>
<organism evidence="23 24">
    <name type="scientific">Stephania japonica</name>
    <dbReference type="NCBI Taxonomy" id="461633"/>
    <lineage>
        <taxon>Eukaryota</taxon>
        <taxon>Viridiplantae</taxon>
        <taxon>Streptophyta</taxon>
        <taxon>Embryophyta</taxon>
        <taxon>Tracheophyta</taxon>
        <taxon>Spermatophyta</taxon>
        <taxon>Magnoliopsida</taxon>
        <taxon>Ranunculales</taxon>
        <taxon>Menispermaceae</taxon>
        <taxon>Menispermoideae</taxon>
        <taxon>Cissampelideae</taxon>
        <taxon>Stephania</taxon>
    </lineage>
</organism>
<dbReference type="PROSITE" id="PS51450">
    <property type="entry name" value="LRR"/>
    <property type="match status" value="1"/>
</dbReference>
<evidence type="ECO:0000256" key="15">
    <source>
        <dbReference type="ARBA" id="ARBA00023136"/>
    </source>
</evidence>
<reference evidence="23 24" key="1">
    <citation type="submission" date="2024-01" db="EMBL/GenBank/DDBJ databases">
        <title>Genome assemblies of Stephania.</title>
        <authorList>
            <person name="Yang L."/>
        </authorList>
    </citation>
    <scope>NUCLEOTIDE SEQUENCE [LARGE SCALE GENOMIC DNA]</scope>
    <source>
        <strain evidence="23">QJT</strain>
        <tissue evidence="23">Leaf</tissue>
    </source>
</reference>
<dbReference type="InterPro" id="IPR001611">
    <property type="entry name" value="Leu-rich_rpt"/>
</dbReference>
<evidence type="ECO:0000313" key="24">
    <source>
        <dbReference type="Proteomes" id="UP001417504"/>
    </source>
</evidence>
<comment type="catalytic activity">
    <reaction evidence="19">
        <text>L-seryl-[protein] + ATP = O-phospho-L-seryl-[protein] + ADP + H(+)</text>
        <dbReference type="Rhea" id="RHEA:17989"/>
        <dbReference type="Rhea" id="RHEA-COMP:9863"/>
        <dbReference type="Rhea" id="RHEA-COMP:11604"/>
        <dbReference type="ChEBI" id="CHEBI:15378"/>
        <dbReference type="ChEBI" id="CHEBI:29999"/>
        <dbReference type="ChEBI" id="CHEBI:30616"/>
        <dbReference type="ChEBI" id="CHEBI:83421"/>
        <dbReference type="ChEBI" id="CHEBI:456216"/>
        <dbReference type="EC" id="2.7.11.1"/>
    </reaction>
</comment>
<dbReference type="FunFam" id="3.80.10.10:FF:000095">
    <property type="entry name" value="LRR receptor-like serine/threonine-protein kinase GSO1"/>
    <property type="match status" value="2"/>
</dbReference>
<keyword evidence="12" id="KW-0418">Kinase</keyword>
<evidence type="ECO:0000256" key="20">
    <source>
        <dbReference type="SAM" id="SignalP"/>
    </source>
</evidence>
<keyword evidence="5" id="KW-0723">Serine/threonine-protein kinase</keyword>
<evidence type="ECO:0000256" key="6">
    <source>
        <dbReference type="ARBA" id="ARBA00022614"/>
    </source>
</evidence>
<dbReference type="GO" id="GO:0005886">
    <property type="term" value="C:plasma membrane"/>
    <property type="evidence" value="ECO:0007669"/>
    <property type="project" value="UniProtKB-SubCell"/>
</dbReference>
<evidence type="ECO:0000256" key="10">
    <source>
        <dbReference type="ARBA" id="ARBA00022737"/>
    </source>
</evidence>
<dbReference type="GO" id="GO:0009653">
    <property type="term" value="P:anatomical structure morphogenesis"/>
    <property type="evidence" value="ECO:0007669"/>
    <property type="project" value="UniProtKB-ARBA"/>
</dbReference>
<name>A0AAP0F2W9_9MAGN</name>
<dbReference type="Proteomes" id="UP001417504">
    <property type="component" value="Unassembled WGS sequence"/>
</dbReference>
<keyword evidence="17" id="KW-0325">Glycoprotein</keyword>
<feature type="chain" id="PRO_5042855415" description="non-specific serine/threonine protein kinase" evidence="20">
    <location>
        <begin position="21"/>
        <end position="988"/>
    </location>
</feature>
<keyword evidence="14" id="KW-1133">Transmembrane helix</keyword>
<evidence type="ECO:0000256" key="9">
    <source>
        <dbReference type="ARBA" id="ARBA00022729"/>
    </source>
</evidence>